<evidence type="ECO:0000313" key="5">
    <source>
        <dbReference type="EMBL" id="MFD0926062.1"/>
    </source>
</evidence>
<dbReference type="EMBL" id="JBHTIL010000001">
    <property type="protein sequence ID" value="MFD0926062.1"/>
    <property type="molecule type" value="Genomic_DNA"/>
</dbReference>
<dbReference type="Pfam" id="PF01546">
    <property type="entry name" value="Peptidase_M20"/>
    <property type="match status" value="1"/>
</dbReference>
<evidence type="ECO:0000256" key="3">
    <source>
        <dbReference type="ARBA" id="ARBA00022801"/>
    </source>
</evidence>
<name>A0ABW3G7L7_9NOCA</name>
<keyword evidence="2" id="KW-0479">Metal-binding</keyword>
<feature type="domain" description="Peptidase M20 dimerisation" evidence="4">
    <location>
        <begin position="207"/>
        <end position="356"/>
    </location>
</feature>
<dbReference type="Pfam" id="PF07687">
    <property type="entry name" value="M20_dimer"/>
    <property type="match status" value="1"/>
</dbReference>
<dbReference type="NCBIfam" id="NF005914">
    <property type="entry name" value="PRK07907.1"/>
    <property type="match status" value="1"/>
</dbReference>
<evidence type="ECO:0000256" key="2">
    <source>
        <dbReference type="ARBA" id="ARBA00022723"/>
    </source>
</evidence>
<dbReference type="InterPro" id="IPR002933">
    <property type="entry name" value="Peptidase_M20"/>
</dbReference>
<organism evidence="5 6">
    <name type="scientific">Williamsia deligens</name>
    <dbReference type="NCBI Taxonomy" id="321325"/>
    <lineage>
        <taxon>Bacteria</taxon>
        <taxon>Bacillati</taxon>
        <taxon>Actinomycetota</taxon>
        <taxon>Actinomycetes</taxon>
        <taxon>Mycobacteriales</taxon>
        <taxon>Nocardiaceae</taxon>
        <taxon>Williamsia</taxon>
    </lineage>
</organism>
<evidence type="ECO:0000313" key="6">
    <source>
        <dbReference type="Proteomes" id="UP001597068"/>
    </source>
</evidence>
<reference evidence="6" key="1">
    <citation type="journal article" date="2019" name="Int. J. Syst. Evol. Microbiol.">
        <title>The Global Catalogue of Microorganisms (GCM) 10K type strain sequencing project: providing services to taxonomists for standard genome sequencing and annotation.</title>
        <authorList>
            <consortium name="The Broad Institute Genomics Platform"/>
            <consortium name="The Broad Institute Genome Sequencing Center for Infectious Disease"/>
            <person name="Wu L."/>
            <person name="Ma J."/>
        </authorList>
    </citation>
    <scope>NUCLEOTIDE SEQUENCE [LARGE SCALE GENOMIC DNA]</scope>
    <source>
        <strain evidence="6">CCUG 50873</strain>
    </source>
</reference>
<dbReference type="Proteomes" id="UP001597068">
    <property type="component" value="Unassembled WGS sequence"/>
</dbReference>
<dbReference type="SUPFAM" id="SSF53187">
    <property type="entry name" value="Zn-dependent exopeptidases"/>
    <property type="match status" value="1"/>
</dbReference>
<sequence>MPPLPDTADRTQDHAALAPLVADLMDRARTDLAALVAHPSVHGAPGREQACADAAQWVVDAFTEAGVPCSSICTVDGSHAVIGHHPGPEGSPTVLLYAHHDVQPADDADWASPPFTLTDRDGRWYGRGASDCKGNVVAHLTALRALTALDGDGLPCGVRVVVEGSEEAGGEGLDRLARDQPSLFDADVILICDTGNVAAGTPTLTTSLRGVVNVKVTVETLESRVHSGQFGGAAPDALAALIAGLASLRDAEGDTTIDGLPATATFDGAPYDPETFRSDATVLDGVDVIGSGAPADMVWARPAVTVIGLDAPATAGAASAIAPRAAAMLNLRVPPGVDPIVARDALADHLRAHIPWNARVTVEPEAVGAPFAADTTGPGYRALTAAMEQAYGAPVVRSGQGGSIPLCTVLSEISPDAEIALLGVEEPRCRIHAADESVDPDEIARTALSEALFLRGMAGGMATGTARP</sequence>
<protein>
    <submittedName>
        <fullName evidence="5">Dipeptidase</fullName>
    </submittedName>
</protein>
<keyword evidence="3" id="KW-0378">Hydrolase</keyword>
<dbReference type="InterPro" id="IPR051458">
    <property type="entry name" value="Cyt/Met_Dipeptidase"/>
</dbReference>
<accession>A0ABW3G7L7</accession>
<evidence type="ECO:0000259" key="4">
    <source>
        <dbReference type="Pfam" id="PF07687"/>
    </source>
</evidence>
<dbReference type="InterPro" id="IPR011650">
    <property type="entry name" value="Peptidase_M20_dimer"/>
</dbReference>
<dbReference type="Gene3D" id="3.40.630.10">
    <property type="entry name" value="Zn peptidases"/>
    <property type="match status" value="1"/>
</dbReference>
<keyword evidence="1" id="KW-0645">Protease</keyword>
<proteinExistence type="predicted"/>
<dbReference type="PANTHER" id="PTHR43270:SF12">
    <property type="entry name" value="SUCCINYL-DIAMINOPIMELATE DESUCCINYLASE"/>
    <property type="match status" value="1"/>
</dbReference>
<comment type="caution">
    <text evidence="5">The sequence shown here is derived from an EMBL/GenBank/DDBJ whole genome shotgun (WGS) entry which is preliminary data.</text>
</comment>
<gene>
    <name evidence="5" type="ORF">ACFQ04_09965</name>
</gene>
<dbReference type="Gene3D" id="3.30.70.360">
    <property type="match status" value="1"/>
</dbReference>
<dbReference type="RefSeq" id="WP_301283157.1">
    <property type="nucleotide sequence ID" value="NZ_BAAAMO010000002.1"/>
</dbReference>
<keyword evidence="6" id="KW-1185">Reference proteome</keyword>
<dbReference type="PANTHER" id="PTHR43270">
    <property type="entry name" value="BETA-ALA-HIS DIPEPTIDASE"/>
    <property type="match status" value="1"/>
</dbReference>
<evidence type="ECO:0000256" key="1">
    <source>
        <dbReference type="ARBA" id="ARBA00022670"/>
    </source>
</evidence>